<dbReference type="HOGENOM" id="CLU_037205_0_0_10"/>
<dbReference type="RefSeq" id="WP_014201798.1">
    <property type="nucleotide sequence ID" value="NC_016599.1"/>
</dbReference>
<dbReference type="SUPFAM" id="SSF55874">
    <property type="entry name" value="ATPase domain of HSP90 chaperone/DNA topoisomerase II/histidine kinase"/>
    <property type="match status" value="1"/>
</dbReference>
<dbReference type="EMBL" id="CP003156">
    <property type="protein sequence ID" value="AEV32442.1"/>
    <property type="molecule type" value="Genomic_DNA"/>
</dbReference>
<evidence type="ECO:0000313" key="1">
    <source>
        <dbReference type="EMBL" id="AEV32442.1"/>
    </source>
</evidence>
<dbReference type="OrthoDB" id="9813438at2"/>
<dbReference type="InterPro" id="IPR036890">
    <property type="entry name" value="HATPase_C_sf"/>
</dbReference>
<dbReference type="Proteomes" id="UP000005631">
    <property type="component" value="Chromosome"/>
</dbReference>
<dbReference type="Pfam" id="PF13589">
    <property type="entry name" value="HATPase_c_3"/>
    <property type="match status" value="1"/>
</dbReference>
<evidence type="ECO:0000313" key="2">
    <source>
        <dbReference type="Proteomes" id="UP000005631"/>
    </source>
</evidence>
<dbReference type="KEGG" id="oho:Oweho_1446"/>
<gene>
    <name evidence="1" type="ordered locus">Oweho_1446</name>
</gene>
<dbReference type="AlphaFoldDB" id="G8R874"/>
<proteinExistence type="predicted"/>
<name>G8R874_OWEHD</name>
<organism evidence="1 2">
    <name type="scientific">Owenweeksia hongkongensis (strain DSM 17368 / CIP 108786 / JCM 12287 / NRRL B-23963 / UST20020801)</name>
    <dbReference type="NCBI Taxonomy" id="926562"/>
    <lineage>
        <taxon>Bacteria</taxon>
        <taxon>Pseudomonadati</taxon>
        <taxon>Bacteroidota</taxon>
        <taxon>Flavobacteriia</taxon>
        <taxon>Flavobacteriales</taxon>
        <taxon>Owenweeksiaceae</taxon>
        <taxon>Owenweeksia</taxon>
    </lineage>
</organism>
<sequence length="535" mass="61027">MKEIISIPNAPRTFHALRSLGYDLYSSIADVVDNAITEKVSANRVDIRFEPDASNAIVCRIQDNGGGMTADVLEEAMRLGTETTYEDQDLGKFGMGMKTASLSHCNVLTVISKKSKSSLCGFRWDIDKVEETQKWTLLQLDESDITDLLELESIEIGEQGTLVCWDDVFNIDRDYHSYENGKLARNYFIRLLSRLRLHLGMVYHRFLDGTVATTGTFDIRINGEPISPWDPFLREEEHSNKVVLKPSQEELHIDGYNKAIQIKGWVMPNQQAFSSSEAWTKGKGLLSWNDAQGYYIYRANRIIRFGGWHFTKAKDEHDKLARISIDIDPELDALFRITVNKNRVQFPELLAQHLKTQVNPIVVKQAKTAYNKSGDQKKVNNNFRRKAPQVSKISKGLIQENKITTHTSEVGGKEEVHVSNPRGTWLANKLHEFSKYGKSQDFEIVSDTLEKGRLWKIVCHPGERFKVIVNSNHPFYEKVYRSSTNKAITDALDAFIFSLAFAELYNKSDQNAQLFDTFKSVCANTLERLIEEKVL</sequence>
<dbReference type="Gene3D" id="3.30.565.10">
    <property type="entry name" value="Histidine kinase-like ATPase, C-terminal domain"/>
    <property type="match status" value="1"/>
</dbReference>
<keyword evidence="2" id="KW-1185">Reference proteome</keyword>
<protein>
    <submittedName>
        <fullName evidence="1">DNA mismatch repair enzyme (Predicted ATPase)</fullName>
    </submittedName>
</protein>
<reference evidence="1 2" key="1">
    <citation type="journal article" date="2012" name="Stand. Genomic Sci.">
        <title>Genome sequence of the orange-pigmented seawater bacterium Owenweeksia hongkongensis type strain (UST20020801(T)).</title>
        <authorList>
            <person name="Riedel T."/>
            <person name="Held B."/>
            <person name="Nolan M."/>
            <person name="Lucas S."/>
            <person name="Lapidus A."/>
            <person name="Tice H."/>
            <person name="Del Rio T.G."/>
            <person name="Cheng J.F."/>
            <person name="Han C."/>
            <person name="Tapia R."/>
            <person name="Goodwin L.A."/>
            <person name="Pitluck S."/>
            <person name="Liolios K."/>
            <person name="Mavromatis K."/>
            <person name="Pagani I."/>
            <person name="Ivanova N."/>
            <person name="Mikhailova N."/>
            <person name="Pati A."/>
            <person name="Chen A."/>
            <person name="Palaniappan K."/>
            <person name="Rohde M."/>
            <person name="Tindall B.J."/>
            <person name="Detter J.C."/>
            <person name="Goker M."/>
            <person name="Woyke T."/>
            <person name="Bristow J."/>
            <person name="Eisen J.A."/>
            <person name="Markowitz V."/>
            <person name="Hugenholtz P."/>
            <person name="Klenk H.P."/>
            <person name="Kyrpides N.C."/>
        </authorList>
    </citation>
    <scope>NUCLEOTIDE SEQUENCE</scope>
    <source>
        <strain evidence="2">DSM 17368 / JCM 12287 / NRRL B-23963</strain>
    </source>
</reference>
<dbReference type="eggNOG" id="COG0323">
    <property type="taxonomic scope" value="Bacteria"/>
</dbReference>
<accession>G8R874</accession>
<dbReference type="STRING" id="926562.Oweho_1446"/>